<reference evidence="3" key="1">
    <citation type="submission" date="2021-01" db="EMBL/GenBank/DDBJ databases">
        <title>Whole genome shotgun sequence of Cellulomonas chitinilytica NBRC 110799.</title>
        <authorList>
            <person name="Komaki H."/>
            <person name="Tamura T."/>
        </authorList>
    </citation>
    <scope>NUCLEOTIDE SEQUENCE</scope>
    <source>
        <strain evidence="3">NBRC 110799</strain>
    </source>
</reference>
<dbReference type="NCBIfam" id="TIGR03558">
    <property type="entry name" value="oxido_grp_1"/>
    <property type="match status" value="1"/>
</dbReference>
<evidence type="ECO:0000256" key="1">
    <source>
        <dbReference type="ARBA" id="ARBA00007789"/>
    </source>
</evidence>
<proteinExistence type="predicted"/>
<dbReference type="AlphaFoldDB" id="A0A919P560"/>
<comment type="similarity">
    <text evidence="1">To bacterial alkanal monooxygenase alpha and beta chains.</text>
</comment>
<dbReference type="GO" id="GO:0016705">
    <property type="term" value="F:oxidoreductase activity, acting on paired donors, with incorporation or reduction of molecular oxygen"/>
    <property type="evidence" value="ECO:0007669"/>
    <property type="project" value="InterPro"/>
</dbReference>
<dbReference type="Gene3D" id="3.20.20.30">
    <property type="entry name" value="Luciferase-like domain"/>
    <property type="match status" value="1"/>
</dbReference>
<keyword evidence="3" id="KW-0560">Oxidoreductase</keyword>
<dbReference type="Proteomes" id="UP000632740">
    <property type="component" value="Unassembled WGS sequence"/>
</dbReference>
<dbReference type="PANTHER" id="PTHR30137:SF6">
    <property type="entry name" value="LUCIFERASE-LIKE MONOOXYGENASE"/>
    <property type="match status" value="1"/>
</dbReference>
<evidence type="ECO:0000259" key="2">
    <source>
        <dbReference type="Pfam" id="PF00296"/>
    </source>
</evidence>
<organism evidence="3 4">
    <name type="scientific">Cellulomonas chitinilytica</name>
    <dbReference type="NCBI Taxonomy" id="398759"/>
    <lineage>
        <taxon>Bacteria</taxon>
        <taxon>Bacillati</taxon>
        <taxon>Actinomycetota</taxon>
        <taxon>Actinomycetes</taxon>
        <taxon>Micrococcales</taxon>
        <taxon>Cellulomonadaceae</taxon>
        <taxon>Cellulomonas</taxon>
    </lineage>
</organism>
<name>A0A919P560_9CELL</name>
<dbReference type="InterPro" id="IPR019949">
    <property type="entry name" value="CmoO-like"/>
</dbReference>
<dbReference type="GO" id="GO:0004497">
    <property type="term" value="F:monooxygenase activity"/>
    <property type="evidence" value="ECO:0007669"/>
    <property type="project" value="UniProtKB-KW"/>
</dbReference>
<evidence type="ECO:0000313" key="3">
    <source>
        <dbReference type="EMBL" id="GIG22900.1"/>
    </source>
</evidence>
<dbReference type="InterPro" id="IPR050766">
    <property type="entry name" value="Bact_Lucif_Oxidored"/>
</dbReference>
<gene>
    <name evidence="3" type="ORF">Cch01nite_36240</name>
</gene>
<dbReference type="InterPro" id="IPR011251">
    <property type="entry name" value="Luciferase-like_dom"/>
</dbReference>
<dbReference type="GO" id="GO:0005829">
    <property type="term" value="C:cytosol"/>
    <property type="evidence" value="ECO:0007669"/>
    <property type="project" value="TreeGrafter"/>
</dbReference>
<dbReference type="InterPro" id="IPR036661">
    <property type="entry name" value="Luciferase-like_sf"/>
</dbReference>
<sequence length="348" mass="35819">MSVTSATGPVPLSVLDTAPVSAGATSGDALAATTRLAVVADTLGFHRFWVAEHHAMPAVASTSPGVLIAHLASATGRIRVGSGGVMLPNHPSLVVAEQFAMLEALHPGRIDLGIGRAPGADPETAAALRRTVEGLGHEDFPAEVIDVLAMLGVRLDGLAPSARAQRLTATPAPTSSPEVWLLGSSLFSAELAGTLGLPFSYAHHFNTGHTLQAGLTYRRAFRPSAVLDSPRLMVSASVLIAESDEEAHHLAGPSRVMALSLRTGRPLAPILSPDDAAAALADLDPAAAADFFAKVPGTQIATTADRAVAELTELVNRTGATELMVTGTAFDVETRISTLGALATGWHL</sequence>
<keyword evidence="4" id="KW-1185">Reference proteome</keyword>
<evidence type="ECO:0000313" key="4">
    <source>
        <dbReference type="Proteomes" id="UP000632740"/>
    </source>
</evidence>
<dbReference type="SUPFAM" id="SSF51679">
    <property type="entry name" value="Bacterial luciferase-like"/>
    <property type="match status" value="1"/>
</dbReference>
<dbReference type="PANTHER" id="PTHR30137">
    <property type="entry name" value="LUCIFERASE-LIKE MONOOXYGENASE"/>
    <property type="match status" value="1"/>
</dbReference>
<dbReference type="Pfam" id="PF00296">
    <property type="entry name" value="Bac_luciferase"/>
    <property type="match status" value="1"/>
</dbReference>
<dbReference type="EMBL" id="BONK01000014">
    <property type="protein sequence ID" value="GIG22900.1"/>
    <property type="molecule type" value="Genomic_DNA"/>
</dbReference>
<comment type="caution">
    <text evidence="3">The sequence shown here is derived from an EMBL/GenBank/DDBJ whole genome shotgun (WGS) entry which is preliminary data.</text>
</comment>
<accession>A0A919P560</accession>
<feature type="domain" description="Luciferase-like" evidence="2">
    <location>
        <begin position="16"/>
        <end position="273"/>
    </location>
</feature>
<keyword evidence="3" id="KW-0503">Monooxygenase</keyword>
<protein>
    <submittedName>
        <fullName evidence="3">FMN-linked alkanal monooxygenase</fullName>
    </submittedName>
</protein>
<dbReference type="RefSeq" id="WP_239070991.1">
    <property type="nucleotide sequence ID" value="NZ_BONK01000014.1"/>
</dbReference>